<protein>
    <submittedName>
        <fullName evidence="4">Bacteriophage holin protein</fullName>
    </submittedName>
    <submittedName>
        <fullName evidence="3">Phage holin, lambda family</fullName>
    </submittedName>
</protein>
<reference evidence="2 7" key="3">
    <citation type="journal article" date="2022" name="Front. Microbiol.">
        <title>Commensal bacteria contribute to the growth of multidrug-resistant Avibacterium paragallinarum in chickens.</title>
        <authorList>
            <person name="Zhu J."/>
            <person name="Chen Y."/>
            <person name="Wu Y."/>
            <person name="Wang Y."/>
            <person name="Zhu K."/>
        </authorList>
    </citation>
    <scope>NUCLEOTIDE SEQUENCE [LARGE SCALE GENOMIC DNA]</scope>
    <source>
        <strain evidence="2 7">AV25</strain>
    </source>
</reference>
<evidence type="ECO:0000313" key="7">
    <source>
        <dbReference type="Proteomes" id="UP001347884"/>
    </source>
</evidence>
<dbReference type="EMBL" id="UGHK01000003">
    <property type="protein sequence ID" value="STO91898.1"/>
    <property type="molecule type" value="Genomic_DNA"/>
</dbReference>
<organism evidence="3 5">
    <name type="scientific">Avibacterium paragallinarum</name>
    <name type="common">Haemophilus gallinarum</name>
    <dbReference type="NCBI Taxonomy" id="728"/>
    <lineage>
        <taxon>Bacteria</taxon>
        <taxon>Pseudomonadati</taxon>
        <taxon>Pseudomonadota</taxon>
        <taxon>Gammaproteobacteria</taxon>
        <taxon>Pasteurellales</taxon>
        <taxon>Pasteurellaceae</taxon>
        <taxon>Avibacterium</taxon>
    </lineage>
</organism>
<keyword evidence="1" id="KW-0812">Transmembrane</keyword>
<dbReference type="RefSeq" id="WP_017807437.1">
    <property type="nucleotide sequence ID" value="NZ_CP034110.1"/>
</dbReference>
<evidence type="ECO:0000313" key="6">
    <source>
        <dbReference type="Proteomes" id="UP000254465"/>
    </source>
</evidence>
<dbReference type="AlphaFoldDB" id="A0A0F5ES78"/>
<dbReference type="Proteomes" id="UP000247594">
    <property type="component" value="Unassembled WGS sequence"/>
</dbReference>
<dbReference type="InterPro" id="IPR006481">
    <property type="entry name" value="Phage_lambda_GpS_holin"/>
</dbReference>
<reference evidence="3 5" key="2">
    <citation type="submission" date="2018-06" db="EMBL/GenBank/DDBJ databases">
        <authorList>
            <person name="Teymurazov M."/>
            <person name="Kislichkina A."/>
            <person name="Abaymova A."/>
            <person name="Mukhina T."/>
            <person name="Mayskaya N."/>
            <person name="Svetoch E."/>
            <person name="Bogun A."/>
        </authorList>
    </citation>
    <scope>NUCLEOTIDE SEQUENCE [LARGE SCALE GENOMIC DNA]</scope>
    <source>
        <strain evidence="3 5">SCPM-O-B-8406</strain>
    </source>
</reference>
<feature type="transmembrane region" description="Helical" evidence="1">
    <location>
        <begin position="80"/>
        <end position="104"/>
    </location>
</feature>
<evidence type="ECO:0000313" key="3">
    <source>
        <dbReference type="EMBL" id="PXZ38850.1"/>
    </source>
</evidence>
<evidence type="ECO:0000313" key="4">
    <source>
        <dbReference type="EMBL" id="STO91898.1"/>
    </source>
</evidence>
<accession>A0A0F5ES78</accession>
<feature type="transmembrane region" description="Helical" evidence="1">
    <location>
        <begin position="23"/>
        <end position="43"/>
    </location>
</feature>
<evidence type="ECO:0000313" key="5">
    <source>
        <dbReference type="Proteomes" id="UP000247594"/>
    </source>
</evidence>
<dbReference type="EMBL" id="JAMDKF010000007">
    <property type="protein sequence ID" value="MEE6041193.1"/>
    <property type="molecule type" value="Genomic_DNA"/>
</dbReference>
<sequence>MPEKNPDVWNQIWTFITFHLSNHNHLICAVVVAFFASLLKAFLYGKTDSPRRVTAEALLCSLIAGVMQPVLMHFHFDISLITPAGAAIGLAGTSAVRQLLLGFFKSKAGIKNE</sequence>
<dbReference type="KEGG" id="apag:EIA51_07690"/>
<dbReference type="Pfam" id="PF05106">
    <property type="entry name" value="Phage_holin_3_1"/>
    <property type="match status" value="1"/>
</dbReference>
<evidence type="ECO:0000256" key="1">
    <source>
        <dbReference type="SAM" id="Phobius"/>
    </source>
</evidence>
<reference evidence="4 6" key="1">
    <citation type="submission" date="2018-06" db="EMBL/GenBank/DDBJ databases">
        <authorList>
            <consortium name="Pathogen Informatics"/>
            <person name="Doyle S."/>
        </authorList>
    </citation>
    <scope>NUCLEOTIDE SEQUENCE [LARGE SCALE GENOMIC DNA]</scope>
    <source>
        <strain evidence="4 6">NCTC11296</strain>
    </source>
</reference>
<dbReference type="EMBL" id="QJPJ01000010">
    <property type="protein sequence ID" value="PXZ38850.1"/>
    <property type="molecule type" value="Genomic_DNA"/>
</dbReference>
<dbReference type="Proteomes" id="UP001347884">
    <property type="component" value="Unassembled WGS sequence"/>
</dbReference>
<feature type="transmembrane region" description="Helical" evidence="1">
    <location>
        <begin position="55"/>
        <end position="74"/>
    </location>
</feature>
<dbReference type="GeneID" id="66255405"/>
<name>A0A0F5ES78_AVIPA</name>
<gene>
    <name evidence="3" type="ORF">DM482_07565</name>
    <name evidence="2" type="ORF">M5S13_04705</name>
    <name evidence="4" type="ORF">NCTC11296_03028</name>
</gene>
<dbReference type="NCBIfam" id="TIGR01594">
    <property type="entry name" value="holin_lambda"/>
    <property type="match status" value="1"/>
</dbReference>
<reference evidence="2" key="4">
    <citation type="submission" date="2022-05" db="EMBL/GenBank/DDBJ databases">
        <authorList>
            <person name="Chen Y."/>
            <person name="Zhu J."/>
            <person name="Zhu K."/>
        </authorList>
    </citation>
    <scope>NUCLEOTIDE SEQUENCE</scope>
    <source>
        <strain evidence="2">AV25</strain>
    </source>
</reference>
<evidence type="ECO:0000313" key="2">
    <source>
        <dbReference type="EMBL" id="MEE6041193.1"/>
    </source>
</evidence>
<dbReference type="Proteomes" id="UP000254465">
    <property type="component" value="Unassembled WGS sequence"/>
</dbReference>
<keyword evidence="1" id="KW-1133">Transmembrane helix</keyword>
<keyword evidence="1" id="KW-0472">Membrane</keyword>
<proteinExistence type="predicted"/>
<keyword evidence="7" id="KW-1185">Reference proteome</keyword>